<feature type="domain" description="Glycosyltransferase 2-like" evidence="5">
    <location>
        <begin position="66"/>
        <end position="175"/>
    </location>
</feature>
<evidence type="ECO:0000256" key="4">
    <source>
        <dbReference type="ARBA" id="ARBA00022679"/>
    </source>
</evidence>
<dbReference type="KEGG" id="sbae:DSM104329_02586"/>
<name>A0A9E6XYK6_9ACTN</name>
<dbReference type="GO" id="GO:0016757">
    <property type="term" value="F:glycosyltransferase activity"/>
    <property type="evidence" value="ECO:0007669"/>
    <property type="project" value="UniProtKB-KW"/>
</dbReference>
<gene>
    <name evidence="6" type="ORF">DSM104329_02586</name>
</gene>
<dbReference type="Pfam" id="PF00535">
    <property type="entry name" value="Glycos_transf_2"/>
    <property type="match status" value="1"/>
</dbReference>
<evidence type="ECO:0000256" key="1">
    <source>
        <dbReference type="ARBA" id="ARBA00004776"/>
    </source>
</evidence>
<reference evidence="6" key="1">
    <citation type="journal article" date="2022" name="Int. J. Syst. Evol. Microbiol.">
        <title>Pseudomonas aegrilactucae sp. nov. and Pseudomonas morbosilactucae sp. nov., pathogens causing bacterial rot of lettuce in Japan.</title>
        <authorList>
            <person name="Sawada H."/>
            <person name="Fujikawa T."/>
            <person name="Satou M."/>
        </authorList>
    </citation>
    <scope>NUCLEOTIDE SEQUENCE</scope>
    <source>
        <strain evidence="6">0166_1</strain>
    </source>
</reference>
<dbReference type="PANTHER" id="PTHR43179:SF12">
    <property type="entry name" value="GALACTOFURANOSYLTRANSFERASE GLFT2"/>
    <property type="match status" value="1"/>
</dbReference>
<keyword evidence="4" id="KW-0808">Transferase</keyword>
<dbReference type="Gene3D" id="3.90.550.10">
    <property type="entry name" value="Spore Coat Polysaccharide Biosynthesis Protein SpsA, Chain A"/>
    <property type="match status" value="1"/>
</dbReference>
<dbReference type="EMBL" id="CP087164">
    <property type="protein sequence ID" value="UGS36186.1"/>
    <property type="molecule type" value="Genomic_DNA"/>
</dbReference>
<dbReference type="PANTHER" id="PTHR43179">
    <property type="entry name" value="RHAMNOSYLTRANSFERASE WBBL"/>
    <property type="match status" value="1"/>
</dbReference>
<sequence length="303" mass="32896">MSGAPHPSTRRGPDAVGPETFGCVVLTGGRRPDDLRLALATLLDQASVELDVVVVGNPWQPSGLPAGVRGVGLPENVGIPAGRNAGVEHVDGRLLFFLDDDASLADADGLARVAAKFAADPALGAVQLRVESRDDGPPLRNWVPRLRVGDRSRSGDVAALWEGAVAIRRSVFEEVGGWPGEFRFVHEGVDLAWRVLDAGYRVHYAGDVVARHPSHVVGRHGYSAYYGARNRVWIARRNLPAPLGLLFVATFAARTLPTLLRRRHLRAALRGYRDGLRLPCGPRRPLRAATLWRMTRNGRPPVI</sequence>
<keyword evidence="3" id="KW-0328">Glycosyltransferase</keyword>
<dbReference type="Proteomes" id="UP001162834">
    <property type="component" value="Chromosome"/>
</dbReference>
<evidence type="ECO:0000256" key="3">
    <source>
        <dbReference type="ARBA" id="ARBA00022676"/>
    </source>
</evidence>
<dbReference type="InterPro" id="IPR029044">
    <property type="entry name" value="Nucleotide-diphossugar_trans"/>
</dbReference>
<proteinExistence type="inferred from homology"/>
<accession>A0A9E6XYK6</accession>
<dbReference type="RefSeq" id="WP_259315860.1">
    <property type="nucleotide sequence ID" value="NZ_CP087164.1"/>
</dbReference>
<evidence type="ECO:0000259" key="5">
    <source>
        <dbReference type="Pfam" id="PF00535"/>
    </source>
</evidence>
<keyword evidence="7" id="KW-1185">Reference proteome</keyword>
<evidence type="ECO:0000313" key="6">
    <source>
        <dbReference type="EMBL" id="UGS36186.1"/>
    </source>
</evidence>
<evidence type="ECO:0000256" key="2">
    <source>
        <dbReference type="ARBA" id="ARBA00006739"/>
    </source>
</evidence>
<organism evidence="6 7">
    <name type="scientific">Capillimicrobium parvum</name>
    <dbReference type="NCBI Taxonomy" id="2884022"/>
    <lineage>
        <taxon>Bacteria</taxon>
        <taxon>Bacillati</taxon>
        <taxon>Actinomycetota</taxon>
        <taxon>Thermoleophilia</taxon>
        <taxon>Solirubrobacterales</taxon>
        <taxon>Capillimicrobiaceae</taxon>
        <taxon>Capillimicrobium</taxon>
    </lineage>
</organism>
<comment type="similarity">
    <text evidence="2">Belongs to the glycosyltransferase 2 family.</text>
</comment>
<protein>
    <recommendedName>
        <fullName evidence="5">Glycosyltransferase 2-like domain-containing protein</fullName>
    </recommendedName>
</protein>
<dbReference type="AlphaFoldDB" id="A0A9E6XYK6"/>
<comment type="pathway">
    <text evidence="1">Cell wall biogenesis; cell wall polysaccharide biosynthesis.</text>
</comment>
<evidence type="ECO:0000313" key="7">
    <source>
        <dbReference type="Proteomes" id="UP001162834"/>
    </source>
</evidence>
<dbReference type="SUPFAM" id="SSF53448">
    <property type="entry name" value="Nucleotide-diphospho-sugar transferases"/>
    <property type="match status" value="1"/>
</dbReference>
<dbReference type="InterPro" id="IPR001173">
    <property type="entry name" value="Glyco_trans_2-like"/>
</dbReference>